<dbReference type="EMBL" id="JAWXYG010000010">
    <property type="protein sequence ID" value="KAK4261449.1"/>
    <property type="molecule type" value="Genomic_DNA"/>
</dbReference>
<proteinExistence type="predicted"/>
<feature type="region of interest" description="Disordered" evidence="1">
    <location>
        <begin position="123"/>
        <end position="198"/>
    </location>
</feature>
<evidence type="ECO:0000313" key="3">
    <source>
        <dbReference type="Proteomes" id="UP001293593"/>
    </source>
</evidence>
<evidence type="ECO:0000313" key="2">
    <source>
        <dbReference type="EMBL" id="KAK4261449.1"/>
    </source>
</evidence>
<dbReference type="PANTHER" id="PTHR34190:SF3">
    <property type="entry name" value="MICROSPORE-SPECIFIC PROMOTER 2"/>
    <property type="match status" value="1"/>
</dbReference>
<organism evidence="2 3">
    <name type="scientific">Acacia crassicarpa</name>
    <name type="common">northern wattle</name>
    <dbReference type="NCBI Taxonomy" id="499986"/>
    <lineage>
        <taxon>Eukaryota</taxon>
        <taxon>Viridiplantae</taxon>
        <taxon>Streptophyta</taxon>
        <taxon>Embryophyta</taxon>
        <taxon>Tracheophyta</taxon>
        <taxon>Spermatophyta</taxon>
        <taxon>Magnoliopsida</taxon>
        <taxon>eudicotyledons</taxon>
        <taxon>Gunneridae</taxon>
        <taxon>Pentapetalae</taxon>
        <taxon>rosids</taxon>
        <taxon>fabids</taxon>
        <taxon>Fabales</taxon>
        <taxon>Fabaceae</taxon>
        <taxon>Caesalpinioideae</taxon>
        <taxon>mimosoid clade</taxon>
        <taxon>Acacieae</taxon>
        <taxon>Acacia</taxon>
    </lineage>
</organism>
<feature type="compositionally biased region" description="Basic and acidic residues" evidence="1">
    <location>
        <begin position="146"/>
        <end position="167"/>
    </location>
</feature>
<gene>
    <name evidence="2" type="ORF">QN277_004443</name>
</gene>
<sequence>MEEVTSLPSNSSLPLISRLDHLEFIIKYLERKQRGESNPCTEKQSTPMDFDAKQSYYKDSLLLDRVASLEQRLFQLCLEMDSNSSSYLMSLASSTQTSGESSSSQSSKTEVFYSFPTFTIPQDREMSHTHLNSRDPLQSIRMQGKARREEEQEMKRESPVKEKEEKKRGNKRNERKSKGTKKRSMTSSSWSHFKLLGC</sequence>
<keyword evidence="3" id="KW-1185">Reference proteome</keyword>
<evidence type="ECO:0000256" key="1">
    <source>
        <dbReference type="SAM" id="MobiDB-lite"/>
    </source>
</evidence>
<dbReference type="PANTHER" id="PTHR34190">
    <property type="entry name" value="EXPRESSED PROTEIN"/>
    <property type="match status" value="1"/>
</dbReference>
<accession>A0AAE1J4D3</accession>
<dbReference type="Proteomes" id="UP001293593">
    <property type="component" value="Unassembled WGS sequence"/>
</dbReference>
<protein>
    <submittedName>
        <fullName evidence="2">Uncharacterized protein</fullName>
    </submittedName>
</protein>
<comment type="caution">
    <text evidence="2">The sequence shown here is derived from an EMBL/GenBank/DDBJ whole genome shotgun (WGS) entry which is preliminary data.</text>
</comment>
<feature type="compositionally biased region" description="Basic residues" evidence="1">
    <location>
        <begin position="168"/>
        <end position="184"/>
    </location>
</feature>
<name>A0AAE1J4D3_9FABA</name>
<dbReference type="AlphaFoldDB" id="A0AAE1J4D3"/>
<reference evidence="2" key="1">
    <citation type="submission" date="2023-10" db="EMBL/GenBank/DDBJ databases">
        <title>Chromosome-level genome of the transformable northern wattle, Acacia crassicarpa.</title>
        <authorList>
            <person name="Massaro I."/>
            <person name="Sinha N.R."/>
            <person name="Poethig S."/>
            <person name="Leichty A.R."/>
        </authorList>
    </citation>
    <scope>NUCLEOTIDE SEQUENCE</scope>
    <source>
        <strain evidence="2">Acra3RX</strain>
        <tissue evidence="2">Leaf</tissue>
    </source>
</reference>